<accession>A0A6V7NKR3</accession>
<evidence type="ECO:0000256" key="3">
    <source>
        <dbReference type="ARBA" id="ARBA00022729"/>
    </source>
</evidence>
<dbReference type="InterPro" id="IPR038408">
    <property type="entry name" value="GNK2_sf"/>
</dbReference>
<evidence type="ECO:0000313" key="7">
    <source>
        <dbReference type="EMBL" id="CAD1819185.1"/>
    </source>
</evidence>
<name>A0A6V7NKR3_ANACO</name>
<dbReference type="InterPro" id="IPR050581">
    <property type="entry name" value="CRR_secretory_protein"/>
</dbReference>
<evidence type="ECO:0000259" key="6">
    <source>
        <dbReference type="PROSITE" id="PS51473"/>
    </source>
</evidence>
<evidence type="ECO:0000256" key="4">
    <source>
        <dbReference type="ARBA" id="ARBA00022737"/>
    </source>
</evidence>
<dbReference type="AlphaFoldDB" id="A0A6V7NKR3"/>
<comment type="similarity">
    <text evidence="5">Belongs to the cysteine-rich repeat secretory protein family.</text>
</comment>
<evidence type="ECO:0000256" key="2">
    <source>
        <dbReference type="ARBA" id="ARBA00022525"/>
    </source>
</evidence>
<evidence type="ECO:0000256" key="5">
    <source>
        <dbReference type="ARBA" id="ARBA00038515"/>
    </source>
</evidence>
<dbReference type="GO" id="GO:0005576">
    <property type="term" value="C:extracellular region"/>
    <property type="evidence" value="ECO:0007669"/>
    <property type="project" value="UniProtKB-SubCell"/>
</dbReference>
<protein>
    <recommendedName>
        <fullName evidence="6">Gnk2-homologous domain-containing protein</fullName>
    </recommendedName>
</protein>
<sequence>MEGTEEAHVPWLHTECSRAWVGPGRLLQGHRVEYYKHNGWEVFRVRSEHSHSQLLQLSGDTLLRNLADSVASKFNSGKLFATGELTIKNGFPTIYGSVQCAPDMLGPECRQCLQVEIKETLNVFDGRQGGRILGVRCTLRYEV</sequence>
<dbReference type="Pfam" id="PF01657">
    <property type="entry name" value="Stress-antifung"/>
    <property type="match status" value="1"/>
</dbReference>
<reference evidence="7" key="1">
    <citation type="submission" date="2020-07" db="EMBL/GenBank/DDBJ databases">
        <authorList>
            <person name="Lin J."/>
        </authorList>
    </citation>
    <scope>NUCLEOTIDE SEQUENCE</scope>
</reference>
<dbReference type="PANTHER" id="PTHR32411">
    <property type="entry name" value="CYSTEINE-RICH REPEAT SECRETORY PROTEIN 38-RELATED"/>
    <property type="match status" value="1"/>
</dbReference>
<dbReference type="Gene3D" id="3.30.430.20">
    <property type="entry name" value="Gnk2 domain, C-X8-C-X2-C motif"/>
    <property type="match status" value="1"/>
</dbReference>
<comment type="subcellular location">
    <subcellularLocation>
        <location evidence="1">Secreted</location>
    </subcellularLocation>
</comment>
<keyword evidence="3" id="KW-0732">Signal</keyword>
<dbReference type="PROSITE" id="PS51473">
    <property type="entry name" value="GNK2"/>
    <property type="match status" value="1"/>
</dbReference>
<dbReference type="InterPro" id="IPR002902">
    <property type="entry name" value="GNK2"/>
</dbReference>
<keyword evidence="2" id="KW-0964">Secreted</keyword>
<dbReference type="PANTHER" id="PTHR32411:SF43">
    <property type="entry name" value="CYSTEINE-RICH REPEAT SECRETORY PROTEIN 38"/>
    <property type="match status" value="1"/>
</dbReference>
<feature type="domain" description="Gnk2-homologous" evidence="6">
    <location>
        <begin position="37"/>
        <end position="143"/>
    </location>
</feature>
<evidence type="ECO:0000256" key="1">
    <source>
        <dbReference type="ARBA" id="ARBA00004613"/>
    </source>
</evidence>
<gene>
    <name evidence="7" type="ORF">CB5_LOCUS2396</name>
</gene>
<dbReference type="EMBL" id="LR862139">
    <property type="protein sequence ID" value="CAD1819185.1"/>
    <property type="molecule type" value="Genomic_DNA"/>
</dbReference>
<proteinExistence type="inferred from homology"/>
<keyword evidence="4" id="KW-0677">Repeat</keyword>
<organism evidence="7">
    <name type="scientific">Ananas comosus var. bracteatus</name>
    <name type="common">red pineapple</name>
    <dbReference type="NCBI Taxonomy" id="296719"/>
    <lineage>
        <taxon>Eukaryota</taxon>
        <taxon>Viridiplantae</taxon>
        <taxon>Streptophyta</taxon>
        <taxon>Embryophyta</taxon>
        <taxon>Tracheophyta</taxon>
        <taxon>Spermatophyta</taxon>
        <taxon>Magnoliopsida</taxon>
        <taxon>Liliopsida</taxon>
        <taxon>Poales</taxon>
        <taxon>Bromeliaceae</taxon>
        <taxon>Bromelioideae</taxon>
        <taxon>Ananas</taxon>
    </lineage>
</organism>
<dbReference type="CDD" id="cd23509">
    <property type="entry name" value="Gnk2-like"/>
    <property type="match status" value="1"/>
</dbReference>